<dbReference type="GO" id="GO:0005634">
    <property type="term" value="C:nucleus"/>
    <property type="evidence" value="ECO:0007669"/>
    <property type="project" value="UniProtKB-SubCell"/>
</dbReference>
<dbReference type="OrthoDB" id="413520at2759"/>
<dbReference type="CDD" id="cd02440">
    <property type="entry name" value="AdoMet_MTases"/>
    <property type="match status" value="1"/>
</dbReference>
<evidence type="ECO:0000256" key="6">
    <source>
        <dbReference type="ARBA" id="ARBA00022603"/>
    </source>
</evidence>
<evidence type="ECO:0000313" key="10">
    <source>
        <dbReference type="Proteomes" id="UP000325577"/>
    </source>
</evidence>
<keyword evidence="5" id="KW-0963">Cytoplasm</keyword>
<evidence type="ECO:0000256" key="5">
    <source>
        <dbReference type="ARBA" id="ARBA00022490"/>
    </source>
</evidence>
<dbReference type="GO" id="GO:0005737">
    <property type="term" value="C:cytoplasm"/>
    <property type="evidence" value="ECO:0007669"/>
    <property type="project" value="UniProtKB-SubCell"/>
</dbReference>
<dbReference type="GO" id="GO:0018025">
    <property type="term" value="F:calmodulin-lysine N-methyltransferase activity"/>
    <property type="evidence" value="ECO:0007669"/>
    <property type="project" value="UniProtKB-EC"/>
</dbReference>
<dbReference type="PANTHER" id="PTHR13539:SF3">
    <property type="entry name" value="CALMODULIN-LYSINE N-METHYLTRANSFERASE"/>
    <property type="match status" value="1"/>
</dbReference>
<evidence type="ECO:0000256" key="7">
    <source>
        <dbReference type="ARBA" id="ARBA00022679"/>
    </source>
</evidence>
<dbReference type="EC" id="2.1.1.60" evidence="3"/>
<evidence type="ECO:0000313" key="9">
    <source>
        <dbReference type="EMBL" id="KAA8547515.1"/>
    </source>
</evidence>
<dbReference type="PANTHER" id="PTHR13539">
    <property type="entry name" value="CALMODULIN-LYSINE N-METHYLTRANSFERASE"/>
    <property type="match status" value="1"/>
</dbReference>
<dbReference type="AlphaFoldDB" id="A0A5J5BWU8"/>
<name>A0A5J5BWU8_9ASTE</name>
<dbReference type="Gene3D" id="3.40.50.150">
    <property type="entry name" value="Vaccinia Virus protein VP39"/>
    <property type="match status" value="1"/>
</dbReference>
<dbReference type="InterPro" id="IPR025800">
    <property type="entry name" value="CaM-Lys-N-MeTrfase"/>
</dbReference>
<sequence length="418" mass="46588">MAMGLVKPLVMEIGGGVGDDGGYGTGGGDTFGSGSNFCRLQLWPLAMEIGGGVGDDGGYGTGGGDAFGSGSNFCRLQLWHWIELNHQSATEKQQAMREEKTVRSATMKASSLRWGILRKAFLRRPSPDPDEYSELGIKRISRKTTRGFNLIPCHLMEDHLKEHSASLSKTDQSDGSKDACVRYSVPNDSALKLYLFQRVDNRADLNDFEFCNRYDIDNTGLVCHWPSEDVLAFYCLSHADMFRSKKVIELGSGYGLAGLVIAAVAEALEVVISDGNPQVVDYIQHSINANSSAFGDTKVKSMMLHWNQEEISDISSTFDVIIASDCTFFKEFHKGLARTIKFLLKNEQTSEAILLSPKRGDSLDKFMVEIKESGLHFSITEMYDMEVWRCHQGFMKGDDSWPNYEKDHCYPLLVRIFL</sequence>
<dbReference type="EMBL" id="CM018032">
    <property type="protein sequence ID" value="KAA8547515.1"/>
    <property type="molecule type" value="Genomic_DNA"/>
</dbReference>
<dbReference type="InterPro" id="IPR019410">
    <property type="entry name" value="Methyltransf_16"/>
</dbReference>
<keyword evidence="7" id="KW-0808">Transferase</keyword>
<organism evidence="9 10">
    <name type="scientific">Nyssa sinensis</name>
    <dbReference type="NCBI Taxonomy" id="561372"/>
    <lineage>
        <taxon>Eukaryota</taxon>
        <taxon>Viridiplantae</taxon>
        <taxon>Streptophyta</taxon>
        <taxon>Embryophyta</taxon>
        <taxon>Tracheophyta</taxon>
        <taxon>Spermatophyta</taxon>
        <taxon>Magnoliopsida</taxon>
        <taxon>eudicotyledons</taxon>
        <taxon>Gunneridae</taxon>
        <taxon>Pentapetalae</taxon>
        <taxon>asterids</taxon>
        <taxon>Cornales</taxon>
        <taxon>Nyssaceae</taxon>
        <taxon>Nyssa</taxon>
    </lineage>
</organism>
<gene>
    <name evidence="9" type="ORF">F0562_003944</name>
</gene>
<dbReference type="GO" id="GO:0032259">
    <property type="term" value="P:methylation"/>
    <property type="evidence" value="ECO:0007669"/>
    <property type="project" value="UniProtKB-KW"/>
</dbReference>
<evidence type="ECO:0000256" key="2">
    <source>
        <dbReference type="ARBA" id="ARBA00004496"/>
    </source>
</evidence>
<evidence type="ECO:0000256" key="8">
    <source>
        <dbReference type="ARBA" id="ARBA00023242"/>
    </source>
</evidence>
<evidence type="ECO:0000256" key="3">
    <source>
        <dbReference type="ARBA" id="ARBA00011914"/>
    </source>
</evidence>
<comment type="subcellular location">
    <subcellularLocation>
        <location evidence="2">Cytoplasm</location>
    </subcellularLocation>
    <subcellularLocation>
        <location evidence="1">Nucleus</location>
    </subcellularLocation>
</comment>
<accession>A0A5J5BWU8</accession>
<keyword evidence="6" id="KW-0489">Methyltransferase</keyword>
<dbReference type="Proteomes" id="UP000325577">
    <property type="component" value="Linkage Group LG1"/>
</dbReference>
<dbReference type="InterPro" id="IPR029063">
    <property type="entry name" value="SAM-dependent_MTases_sf"/>
</dbReference>
<evidence type="ECO:0000256" key="1">
    <source>
        <dbReference type="ARBA" id="ARBA00004123"/>
    </source>
</evidence>
<dbReference type="SUPFAM" id="SSF53335">
    <property type="entry name" value="S-adenosyl-L-methionine-dependent methyltransferases"/>
    <property type="match status" value="1"/>
</dbReference>
<proteinExistence type="predicted"/>
<keyword evidence="10" id="KW-1185">Reference proteome</keyword>
<dbReference type="Pfam" id="PF10294">
    <property type="entry name" value="Methyltransf_16"/>
    <property type="match status" value="1"/>
</dbReference>
<protein>
    <recommendedName>
        <fullName evidence="4">Calmodulin-lysine N-methyltransferase</fullName>
        <ecNumber evidence="3">2.1.1.60</ecNumber>
    </recommendedName>
</protein>
<evidence type="ECO:0000256" key="4">
    <source>
        <dbReference type="ARBA" id="ARBA00020594"/>
    </source>
</evidence>
<keyword evidence="8" id="KW-0539">Nucleus</keyword>
<reference evidence="9 10" key="1">
    <citation type="submission" date="2019-09" db="EMBL/GenBank/DDBJ databases">
        <title>A chromosome-level genome assembly of the Chinese tupelo Nyssa sinensis.</title>
        <authorList>
            <person name="Yang X."/>
            <person name="Kang M."/>
            <person name="Yang Y."/>
            <person name="Xiong H."/>
            <person name="Wang M."/>
            <person name="Zhang Z."/>
            <person name="Wang Z."/>
            <person name="Wu H."/>
            <person name="Ma T."/>
            <person name="Liu J."/>
            <person name="Xi Z."/>
        </authorList>
    </citation>
    <scope>NUCLEOTIDE SEQUENCE [LARGE SCALE GENOMIC DNA]</scope>
    <source>
        <strain evidence="9">J267</strain>
        <tissue evidence="9">Leaf</tissue>
    </source>
</reference>